<name>A0AAV0X0J9_9HEMI</name>
<reference evidence="2 3" key="1">
    <citation type="submission" date="2023-01" db="EMBL/GenBank/DDBJ databases">
        <authorList>
            <person name="Whitehead M."/>
        </authorList>
    </citation>
    <scope>NUCLEOTIDE SEQUENCE [LARGE SCALE GENOMIC DNA]</scope>
</reference>
<accession>A0AAV0X0J9</accession>
<dbReference type="AlphaFoldDB" id="A0AAV0X0J9"/>
<organism evidence="2 3">
    <name type="scientific">Macrosiphum euphorbiae</name>
    <name type="common">potato aphid</name>
    <dbReference type="NCBI Taxonomy" id="13131"/>
    <lineage>
        <taxon>Eukaryota</taxon>
        <taxon>Metazoa</taxon>
        <taxon>Ecdysozoa</taxon>
        <taxon>Arthropoda</taxon>
        <taxon>Hexapoda</taxon>
        <taxon>Insecta</taxon>
        <taxon>Pterygota</taxon>
        <taxon>Neoptera</taxon>
        <taxon>Paraneoptera</taxon>
        <taxon>Hemiptera</taxon>
        <taxon>Sternorrhyncha</taxon>
        <taxon>Aphidomorpha</taxon>
        <taxon>Aphidoidea</taxon>
        <taxon>Aphididae</taxon>
        <taxon>Macrosiphini</taxon>
        <taxon>Macrosiphum</taxon>
    </lineage>
</organism>
<evidence type="ECO:0000313" key="3">
    <source>
        <dbReference type="Proteomes" id="UP001160148"/>
    </source>
</evidence>
<keyword evidence="3" id="KW-1185">Reference proteome</keyword>
<comment type="caution">
    <text evidence="2">The sequence shown here is derived from an EMBL/GenBank/DDBJ whole genome shotgun (WGS) entry which is preliminary data.</text>
</comment>
<evidence type="ECO:0000313" key="2">
    <source>
        <dbReference type="EMBL" id="CAI6361608.1"/>
    </source>
</evidence>
<evidence type="ECO:0000256" key="1">
    <source>
        <dbReference type="SAM" id="MobiDB-lite"/>
    </source>
</evidence>
<feature type="region of interest" description="Disordered" evidence="1">
    <location>
        <begin position="51"/>
        <end position="82"/>
    </location>
</feature>
<gene>
    <name evidence="2" type="ORF">MEUPH1_LOCUS16769</name>
</gene>
<proteinExistence type="predicted"/>
<sequence>MYLAQTTHPYKYFTHISTSYTTYSTSRPQWVNDTDDRPPVSVARANLFTGVHGRPPLPLRPESTGTGQRRPAETRYLRPSPGHAVSQLTINANGDDNDDDNGSSDPIPRLLVNLLITSSIGPRLGSTSAVVFMAPVGSLNCGRPGWHHCAVAAAAAATTATCRPVLSVSLGRVGRL</sequence>
<dbReference type="EMBL" id="CARXXK010000003">
    <property type="protein sequence ID" value="CAI6361608.1"/>
    <property type="molecule type" value="Genomic_DNA"/>
</dbReference>
<dbReference type="Proteomes" id="UP001160148">
    <property type="component" value="Unassembled WGS sequence"/>
</dbReference>
<protein>
    <submittedName>
        <fullName evidence="2">Uncharacterized protein</fullName>
    </submittedName>
</protein>